<keyword evidence="1" id="KW-0614">Plasmid</keyword>
<evidence type="ECO:0000313" key="1">
    <source>
        <dbReference type="EMBL" id="AHA75605.1"/>
    </source>
</evidence>
<reference evidence="1 2" key="1">
    <citation type="submission" date="2013-05" db="EMBL/GenBank/DDBJ databases">
        <title>Complete genome sequence of Bacillus thuringiensis YBT-1518, a typical strain with high toxicity to nematode.</title>
        <authorList>
            <person name="Wang P."/>
            <person name="Zhang C."/>
            <person name="Guo M."/>
            <person name="Guo S."/>
            <person name="Zhu Y."/>
            <person name="Zheng J."/>
            <person name="Zhu L."/>
            <person name="Ruan L."/>
            <person name="Peng D."/>
            <person name="Sun M."/>
        </authorList>
    </citation>
    <scope>NUCLEOTIDE SEQUENCE [LARGE SCALE GENOMIC DNA]</scope>
    <source>
        <strain evidence="1 2">YBT-1518</strain>
        <plasmid evidence="1 2">pBMB0232</plasmid>
    </source>
</reference>
<name>A0A9W3PJK8_BACTU</name>
<dbReference type="Proteomes" id="UP000018566">
    <property type="component" value="Plasmid pBMB0232"/>
</dbReference>
<evidence type="ECO:0000313" key="2">
    <source>
        <dbReference type="Proteomes" id="UP000018566"/>
    </source>
</evidence>
<sequence length="68" mass="7694">MPMNNINLKGIQNTLAFLANSWRAGEATIFLLTTNKKKLRLGVTPPPPKQSLEDLKQYAKDMIHSTQR</sequence>
<dbReference type="KEGG" id="bthu:YBT1518_32907"/>
<accession>A0A9W3PJK8</accession>
<dbReference type="AlphaFoldDB" id="A0A9W3PJK8"/>
<geneLocation type="plasmid" evidence="1 2">
    <name>pBMB0232</name>
</geneLocation>
<dbReference type="EMBL" id="CP005939">
    <property type="protein sequence ID" value="AHA75605.1"/>
    <property type="molecule type" value="Genomic_DNA"/>
</dbReference>
<protein>
    <submittedName>
        <fullName evidence="1">Uncharacterized protein</fullName>
    </submittedName>
</protein>
<dbReference type="RefSeq" id="WP_023523890.1">
    <property type="nucleotide sequence ID" value="NC_022877.1"/>
</dbReference>
<proteinExistence type="predicted"/>
<organism evidence="1 2">
    <name type="scientific">Bacillus thuringiensis YBT-1518</name>
    <dbReference type="NCBI Taxonomy" id="529122"/>
    <lineage>
        <taxon>Bacteria</taxon>
        <taxon>Bacillati</taxon>
        <taxon>Bacillota</taxon>
        <taxon>Bacilli</taxon>
        <taxon>Bacillales</taxon>
        <taxon>Bacillaceae</taxon>
        <taxon>Bacillus</taxon>
        <taxon>Bacillus cereus group</taxon>
    </lineage>
</organism>
<gene>
    <name evidence="1" type="ORF">YBT1518_32907</name>
</gene>